<keyword evidence="1" id="KW-0175">Coiled coil</keyword>
<dbReference type="AlphaFoldDB" id="A0AAD1XQX6"/>
<dbReference type="Proteomes" id="UP001295684">
    <property type="component" value="Unassembled WGS sequence"/>
</dbReference>
<gene>
    <name evidence="3" type="ORF">ECRASSUSDP1_LOCUS18636</name>
</gene>
<feature type="compositionally biased region" description="Basic and acidic residues" evidence="2">
    <location>
        <begin position="325"/>
        <end position="347"/>
    </location>
</feature>
<feature type="coiled-coil region" evidence="1">
    <location>
        <begin position="835"/>
        <end position="1079"/>
    </location>
</feature>
<proteinExistence type="predicted"/>
<evidence type="ECO:0000313" key="4">
    <source>
        <dbReference type="Proteomes" id="UP001295684"/>
    </source>
</evidence>
<feature type="region of interest" description="Disordered" evidence="2">
    <location>
        <begin position="151"/>
        <end position="186"/>
    </location>
</feature>
<feature type="region of interest" description="Disordered" evidence="2">
    <location>
        <begin position="1"/>
        <end position="78"/>
    </location>
</feature>
<comment type="caution">
    <text evidence="3">The sequence shown here is derived from an EMBL/GenBank/DDBJ whole genome shotgun (WGS) entry which is preliminary data.</text>
</comment>
<organism evidence="3 4">
    <name type="scientific">Euplotes crassus</name>
    <dbReference type="NCBI Taxonomy" id="5936"/>
    <lineage>
        <taxon>Eukaryota</taxon>
        <taxon>Sar</taxon>
        <taxon>Alveolata</taxon>
        <taxon>Ciliophora</taxon>
        <taxon>Intramacronucleata</taxon>
        <taxon>Spirotrichea</taxon>
        <taxon>Hypotrichia</taxon>
        <taxon>Euplotida</taxon>
        <taxon>Euplotidae</taxon>
        <taxon>Moneuplotes</taxon>
    </lineage>
</organism>
<feature type="compositionally biased region" description="Basic and acidic residues" evidence="2">
    <location>
        <begin position="151"/>
        <end position="161"/>
    </location>
</feature>
<feature type="region of interest" description="Disordered" evidence="2">
    <location>
        <begin position="401"/>
        <end position="459"/>
    </location>
</feature>
<name>A0AAD1XQX6_EUPCR</name>
<feature type="compositionally biased region" description="Basic and acidic residues" evidence="2">
    <location>
        <begin position="356"/>
        <end position="368"/>
    </location>
</feature>
<feature type="compositionally biased region" description="Basic residues" evidence="2">
    <location>
        <begin position="1"/>
        <end position="10"/>
    </location>
</feature>
<dbReference type="GO" id="GO:0035735">
    <property type="term" value="P:intraciliary transport involved in cilium assembly"/>
    <property type="evidence" value="ECO:0007669"/>
    <property type="project" value="InterPro"/>
</dbReference>
<dbReference type="PANTHER" id="PTHR31540:SF1">
    <property type="entry name" value="CENTROSOMAL PROTEIN OF 131 KDA"/>
    <property type="match status" value="1"/>
</dbReference>
<feature type="region of interest" description="Disordered" evidence="2">
    <location>
        <begin position="318"/>
        <end position="385"/>
    </location>
</feature>
<dbReference type="EMBL" id="CAMPGE010018883">
    <property type="protein sequence ID" value="CAI2377253.1"/>
    <property type="molecule type" value="Genomic_DNA"/>
</dbReference>
<dbReference type="PANTHER" id="PTHR31540">
    <property type="entry name" value="CENTROSOMAL PROTEIN OF 131 KDA"/>
    <property type="match status" value="1"/>
</dbReference>
<protein>
    <submittedName>
        <fullName evidence="3">Uncharacterized protein</fullName>
    </submittedName>
</protein>
<evidence type="ECO:0000256" key="2">
    <source>
        <dbReference type="SAM" id="MobiDB-lite"/>
    </source>
</evidence>
<feature type="coiled-coil region" evidence="1">
    <location>
        <begin position="556"/>
        <end position="637"/>
    </location>
</feature>
<accession>A0AAD1XQX6</accession>
<keyword evidence="4" id="KW-1185">Reference proteome</keyword>
<feature type="region of interest" description="Disordered" evidence="2">
    <location>
        <begin position="511"/>
        <end position="552"/>
    </location>
</feature>
<reference evidence="3" key="1">
    <citation type="submission" date="2023-07" db="EMBL/GenBank/DDBJ databases">
        <authorList>
            <consortium name="AG Swart"/>
            <person name="Singh M."/>
            <person name="Singh A."/>
            <person name="Seah K."/>
            <person name="Emmerich C."/>
        </authorList>
    </citation>
    <scope>NUCLEOTIDE SEQUENCE</scope>
    <source>
        <strain evidence="3">DP1</strain>
    </source>
</reference>
<feature type="compositionally biased region" description="Low complexity" evidence="2">
    <location>
        <begin position="59"/>
        <end position="70"/>
    </location>
</feature>
<sequence length="1088" mass="127937">MNSKMKKGKSPKGPVTKEVFPHEMERKKVTGSLKKKPPSSYGARKGDSAVKGSESSFMATGTTVKGTPKTKGTKKTPLKAKENLSTNRFKSGILSKSKKMKVRTDREMMKLHNKSASIIQRWWRKILQERNQLRQKLIIAKQALNELNSKRMERKSLKESSVEYSSPAKLEADAQPTGDAPNHEGLTTACFGKFNLKAEKSANSSSSKSPVKETPRSNVENMESDTYSGCKENKLEDLSNLLRTNPDLLGVTDPTEDDQIEEMLQKVRQDADESFSQKYEPTATDPRVLAALEEDLAAIQKYGDLNFSKPSKLENVEEVTPNIEKNQELIKTERLSEVRASIEKEETPEPVQLRKSKSEQENSPKPEKEDEPSEGSFNEYSLQNEINALAQNLEASISRKFKEEEKDYTEKKISDQREENAITETCDKTAEKVPVEEQKEVKNPRPLEETPSVKLHDETTELDYHKKSEIEFEASSPVKSAILVDDNIDESAKKSKSNFLDFLDTIEERSNYDVKSRHEKSPKNSSPKSNLDKLLKMEEKLGTPSFNGNPEERSHLVSLETELMECYKTIKALKEAKINQDLKHTEELKKLEKECKKDLKKEKKLFEQEKEKHLVYVDELIHQKSQLVERLEQCDQDKVNNDEILQKREKELQERYRIEIAKNKEKWMAGEKVRREKWMKEKTEEIKQSSIKGLEPQLQLMITNHKKQLKREKERYLEEISEEKVRLAEEYEEKLKDFKAKILHDKDYELERMKTRYEEKESHNYDRIEAQFNKERDRWAENMKAETERIESFRKRDQEIQKEEIISIKKQHQEELLSLKKFYDEKFNKQDNSHSEEILELRQKLREEYNQWKEEFLQKQKDELREKMKEMRDQVKRERNEEVNVIVEKLSSEAYTQEKALITKYERKEKEIENKYRTEILDLKDRVETLVTKNETEKRSKEMLSENMDVLNERMNLNDKEIIEKNGMIESLRETVKSLTNKLNNLQSEEERKRGNFERDEAAKRSHLQKEITYLKDELERQKLLVKAESDKLKRVNEAELEAIEEKVKRVLAKKEETIEHLKEEVAVKQTQMLKYKELLDKQRLDFI</sequence>
<feature type="coiled-coil region" evidence="1">
    <location>
        <begin position="776"/>
        <end position="803"/>
    </location>
</feature>
<feature type="compositionally biased region" description="Basic and acidic residues" evidence="2">
    <location>
        <begin position="401"/>
        <end position="448"/>
    </location>
</feature>
<evidence type="ECO:0000313" key="3">
    <source>
        <dbReference type="EMBL" id="CAI2377253.1"/>
    </source>
</evidence>
<feature type="compositionally biased region" description="Basic and acidic residues" evidence="2">
    <location>
        <begin position="530"/>
        <end position="541"/>
    </location>
</feature>
<feature type="compositionally biased region" description="Basic and acidic residues" evidence="2">
    <location>
        <begin position="511"/>
        <end position="522"/>
    </location>
</feature>
<dbReference type="InterPro" id="IPR030465">
    <property type="entry name" value="CEP131"/>
</dbReference>
<feature type="region of interest" description="Disordered" evidence="2">
    <location>
        <begin position="199"/>
        <end position="230"/>
    </location>
</feature>
<evidence type="ECO:0000256" key="1">
    <source>
        <dbReference type="SAM" id="Coils"/>
    </source>
</evidence>
<dbReference type="GO" id="GO:0005929">
    <property type="term" value="C:cilium"/>
    <property type="evidence" value="ECO:0007669"/>
    <property type="project" value="GOC"/>
</dbReference>
<feature type="compositionally biased region" description="Polar residues" evidence="2">
    <location>
        <begin position="216"/>
        <end position="227"/>
    </location>
</feature>
<feature type="compositionally biased region" description="Basic and acidic residues" evidence="2">
    <location>
        <begin position="19"/>
        <end position="28"/>
    </location>
</feature>
<feature type="coiled-coil region" evidence="1">
    <location>
        <begin position="706"/>
        <end position="741"/>
    </location>
</feature>